<gene>
    <name evidence="1" type="ORF">IWW38_003739</name>
</gene>
<keyword evidence="2" id="KW-1185">Reference proteome</keyword>
<accession>A0ACC1M0S3</accession>
<evidence type="ECO:0000313" key="1">
    <source>
        <dbReference type="EMBL" id="KAJ2891167.1"/>
    </source>
</evidence>
<reference evidence="1" key="1">
    <citation type="submission" date="2022-07" db="EMBL/GenBank/DDBJ databases">
        <title>Phylogenomic reconstructions and comparative analyses of Kickxellomycotina fungi.</title>
        <authorList>
            <person name="Reynolds N.K."/>
            <person name="Stajich J.E."/>
            <person name="Barry K."/>
            <person name="Grigoriev I.V."/>
            <person name="Crous P."/>
            <person name="Smith M.E."/>
        </authorList>
    </citation>
    <scope>NUCLEOTIDE SEQUENCE</scope>
    <source>
        <strain evidence="1">CBS 190363</strain>
    </source>
</reference>
<proteinExistence type="predicted"/>
<name>A0ACC1M0S3_9FUNG</name>
<evidence type="ECO:0000313" key="2">
    <source>
        <dbReference type="Proteomes" id="UP001139981"/>
    </source>
</evidence>
<dbReference type="EMBL" id="JANBVB010001073">
    <property type="protein sequence ID" value="KAJ2891167.1"/>
    <property type="molecule type" value="Genomic_DNA"/>
</dbReference>
<organism evidence="1 2">
    <name type="scientific">Coemansia aciculifera</name>
    <dbReference type="NCBI Taxonomy" id="417176"/>
    <lineage>
        <taxon>Eukaryota</taxon>
        <taxon>Fungi</taxon>
        <taxon>Fungi incertae sedis</taxon>
        <taxon>Zoopagomycota</taxon>
        <taxon>Kickxellomycotina</taxon>
        <taxon>Kickxellomycetes</taxon>
        <taxon>Kickxellales</taxon>
        <taxon>Kickxellaceae</taxon>
        <taxon>Coemansia</taxon>
    </lineage>
</organism>
<dbReference type="Proteomes" id="UP001139981">
    <property type="component" value="Unassembled WGS sequence"/>
</dbReference>
<comment type="caution">
    <text evidence="1">The sequence shown here is derived from an EMBL/GenBank/DDBJ whole genome shotgun (WGS) entry which is preliminary data.</text>
</comment>
<protein>
    <submittedName>
        <fullName evidence="1">Uncharacterized protein</fullName>
    </submittedName>
</protein>
<sequence length="211" mass="23786">MGMGVYIQVRDDAGTVISEKRYHGRCQDGPLSSTMAELLAMMMALAMVPSEVPLTIRSDSQAALGALKSVQMRDPKRPWRKSSMALMLEWISEWFPEHWPNLTLEWVKGHAGEAGNEAADEEAAKGHGDLDCLWSLKLGPPDGQLWWICHEYQPTFKKPSKMMAHIEREWMAEQLLVQVRTAHPTHGIRKRELEAALKALNWFAVGDGTHT</sequence>
<feature type="non-terminal residue" evidence="1">
    <location>
        <position position="211"/>
    </location>
</feature>